<dbReference type="OrthoDB" id="258796at2"/>
<dbReference type="InterPro" id="IPR001296">
    <property type="entry name" value="Glyco_trans_1"/>
</dbReference>
<name>A0A5C6C7K3_9BACT</name>
<gene>
    <name evidence="3" type="primary">mshA_2</name>
    <name evidence="3" type="ORF">Poly21_21760</name>
</gene>
<dbReference type="InterPro" id="IPR028098">
    <property type="entry name" value="Glyco_trans_4-like_N"/>
</dbReference>
<evidence type="ECO:0000259" key="2">
    <source>
        <dbReference type="Pfam" id="PF13439"/>
    </source>
</evidence>
<dbReference type="Proteomes" id="UP000319908">
    <property type="component" value="Unassembled WGS sequence"/>
</dbReference>
<dbReference type="SUPFAM" id="SSF53756">
    <property type="entry name" value="UDP-Glycosyltransferase/glycogen phosphorylase"/>
    <property type="match status" value="1"/>
</dbReference>
<evidence type="ECO:0000313" key="4">
    <source>
        <dbReference type="Proteomes" id="UP000319908"/>
    </source>
</evidence>
<keyword evidence="4" id="KW-1185">Reference proteome</keyword>
<accession>A0A5C6C7K3</accession>
<sequence length="385" mass="42427">MKILSVCTNFPTAEAPHRGLFVARRLSEMAKRVDLRALNPEPWFPVVRPWESAHAKPDNPLPVDVRKMFYFPKYAKGLDSFWMDRCVLRWFREIGEEATRGAILDAHFGYPEGVGCARLAKRLGMPCFITIRGLEVDRFQVPNIKSQLVESLTHCTGTIAVSDSLRDAAIDAGVPDENITVIPNGIDGDLFCVGDRNTARMELQQSTDRPLVVCVANFKAVKGHEILMRAFAKLPRKLESRLVLIGAPSDANVVQHIDHLVESLGISGYVNKIGSRSPDEVAKWLQAADVFALASHREGCCNAVLEALATGTPVVATAVGSNPQEIRHAIDGFVVPVGDSDAFGEALQTALERDWNSEQISSRLTGRTWAGVADRVLQFMDSRIR</sequence>
<evidence type="ECO:0000313" key="3">
    <source>
        <dbReference type="EMBL" id="TWU19997.1"/>
    </source>
</evidence>
<reference evidence="3 4" key="1">
    <citation type="journal article" date="2020" name="Antonie Van Leeuwenhoek">
        <title>Rhodopirellula heiligendammensis sp. nov., Rhodopirellula pilleata sp. nov., and Rhodopirellula solitaria sp. nov. isolated from natural or artificial marine surfaces in Northern Germany and California, USA, and emended description of the genus Rhodopirellula.</title>
        <authorList>
            <person name="Kallscheuer N."/>
            <person name="Wiegand S."/>
            <person name="Jogler M."/>
            <person name="Boedeker C."/>
            <person name="Peeters S.H."/>
            <person name="Rast P."/>
            <person name="Heuer A."/>
            <person name="Jetten M.S.M."/>
            <person name="Rohde M."/>
            <person name="Jogler C."/>
        </authorList>
    </citation>
    <scope>NUCLEOTIDE SEQUENCE [LARGE SCALE GENOMIC DNA]</scope>
    <source>
        <strain evidence="3 4">Poly21</strain>
    </source>
</reference>
<evidence type="ECO:0000259" key="1">
    <source>
        <dbReference type="Pfam" id="PF00534"/>
    </source>
</evidence>
<dbReference type="PANTHER" id="PTHR45947">
    <property type="entry name" value="SULFOQUINOVOSYL TRANSFERASE SQD2"/>
    <property type="match status" value="1"/>
</dbReference>
<organism evidence="3 4">
    <name type="scientific">Allorhodopirellula heiligendammensis</name>
    <dbReference type="NCBI Taxonomy" id="2714739"/>
    <lineage>
        <taxon>Bacteria</taxon>
        <taxon>Pseudomonadati</taxon>
        <taxon>Planctomycetota</taxon>
        <taxon>Planctomycetia</taxon>
        <taxon>Pirellulales</taxon>
        <taxon>Pirellulaceae</taxon>
        <taxon>Allorhodopirellula</taxon>
    </lineage>
</organism>
<keyword evidence="3" id="KW-0808">Transferase</keyword>
<dbReference type="EC" id="2.4.1.250" evidence="3"/>
<keyword evidence="3" id="KW-0328">Glycosyltransferase</keyword>
<feature type="domain" description="Glycosyl transferase family 1" evidence="1">
    <location>
        <begin position="196"/>
        <end position="355"/>
    </location>
</feature>
<dbReference type="Pfam" id="PF00534">
    <property type="entry name" value="Glycos_transf_1"/>
    <property type="match status" value="1"/>
</dbReference>
<comment type="caution">
    <text evidence="3">The sequence shown here is derived from an EMBL/GenBank/DDBJ whole genome shotgun (WGS) entry which is preliminary data.</text>
</comment>
<feature type="domain" description="Glycosyltransferase subfamily 4-like N-terminal" evidence="2">
    <location>
        <begin position="61"/>
        <end position="187"/>
    </location>
</feature>
<dbReference type="GO" id="GO:0102710">
    <property type="term" value="F:D-inositol-3-phosphate glycosyltransferase activity"/>
    <property type="evidence" value="ECO:0007669"/>
    <property type="project" value="UniProtKB-EC"/>
</dbReference>
<dbReference type="Pfam" id="PF13439">
    <property type="entry name" value="Glyco_transf_4"/>
    <property type="match status" value="1"/>
</dbReference>
<dbReference type="PANTHER" id="PTHR45947:SF15">
    <property type="entry name" value="TEICHURONIC ACID BIOSYNTHESIS GLYCOSYLTRANSFERASE TUAC-RELATED"/>
    <property type="match status" value="1"/>
</dbReference>
<dbReference type="RefSeq" id="WP_146406690.1">
    <property type="nucleotide sequence ID" value="NZ_SJPU01000001.1"/>
</dbReference>
<dbReference type="AlphaFoldDB" id="A0A5C6C7K3"/>
<dbReference type="Gene3D" id="3.40.50.2000">
    <property type="entry name" value="Glycogen Phosphorylase B"/>
    <property type="match status" value="2"/>
</dbReference>
<proteinExistence type="predicted"/>
<dbReference type="EMBL" id="SJPU01000001">
    <property type="protein sequence ID" value="TWU19997.1"/>
    <property type="molecule type" value="Genomic_DNA"/>
</dbReference>
<dbReference type="InterPro" id="IPR050194">
    <property type="entry name" value="Glycosyltransferase_grp1"/>
</dbReference>
<protein>
    <submittedName>
        <fullName evidence="3">D-inositol 3-phosphate glycosyltransferase</fullName>
        <ecNumber evidence="3">2.4.1.250</ecNumber>
    </submittedName>
</protein>